<name>A0A0H4WB82_9BACT</name>
<gene>
    <name evidence="9" type="ORF">TH63_16065</name>
</gene>
<sequence>MGALMRGYNWEEHPLGTPDHWPQSLKTNIRLLLNSDFPMFIWWSKDLYAFHNDAYLPALGDKHPGALGTSARTLWAEIWKDIGNVAEEILQGGKSFYAEELKLFLERKGFSEETYWTFSYSPAFNDQGQVEGVFCACFEVTSTVLGQRRLKTLKDISDGISPLKTLEEACHTACQILAQNPSDIPFCQIYLLNLLETEARLCGAAGDETSETAQLVQLQEDGELAHWPLVQALRTRQAVIAEQLSSYSRLQPLAGAPDQVSRAVVLPLFRQGQDQQLGFLVSGISKELPYDQNYQNFHELVANQIATSIAGVRAREEAARQQADLVDLFEQAPVAVCIMRGPQFIVELANPGICRIWRKKHEDVIGKPILEALPEISDQGIVTLLENVYTTGVPYVNNELPVVLENEGKLETAYVSFVYHPLRNANGVITGVVAVAIEINEQVEARQEMEAMNRELLAVNADLDNFVYSASHDLKAPISNIEGLLSTLVEYLPEKTLQEDVVQRILALMQSSVDRFKRAVSDLTDVARIQREDEEEISSIHLPQVVEEVMLDFENIIRDTKAQVELDFTPNSVIRFSAKNARSIFYNLFSNALKYQAPDRVPQIKVKTEVTPQQVILTVSDNGLGMNEADKDKIFYMFKRLHDHVEGTGIGLYIVKRIVENAGGYIEVETAIGEGTTFKVYFKR</sequence>
<evidence type="ECO:0000256" key="6">
    <source>
        <dbReference type="SAM" id="Coils"/>
    </source>
</evidence>
<reference evidence="9 10" key="1">
    <citation type="submission" date="2015-01" db="EMBL/GenBank/DDBJ databases">
        <title>Rufibacter sp./DG31D/ whole genome sequencing.</title>
        <authorList>
            <person name="Kim M.K."/>
            <person name="Srinivasan S."/>
            <person name="Lee J.-J."/>
        </authorList>
    </citation>
    <scope>NUCLEOTIDE SEQUENCE [LARGE SCALE GENOMIC DNA]</scope>
    <source>
        <strain evidence="9 10">DG31D</strain>
    </source>
</reference>
<evidence type="ECO:0000256" key="2">
    <source>
        <dbReference type="ARBA" id="ARBA00012438"/>
    </source>
</evidence>
<dbReference type="SUPFAM" id="SSF55781">
    <property type="entry name" value="GAF domain-like"/>
    <property type="match status" value="1"/>
</dbReference>
<dbReference type="Pfam" id="PF13185">
    <property type="entry name" value="GAF_2"/>
    <property type="match status" value="1"/>
</dbReference>
<dbReference type="SMART" id="SM00388">
    <property type="entry name" value="HisKA"/>
    <property type="match status" value="1"/>
</dbReference>
<dbReference type="EC" id="2.7.13.3" evidence="2"/>
<feature type="coiled-coil region" evidence="6">
    <location>
        <begin position="435"/>
        <end position="462"/>
    </location>
</feature>
<dbReference type="InterPro" id="IPR000014">
    <property type="entry name" value="PAS"/>
</dbReference>
<evidence type="ECO:0000259" key="7">
    <source>
        <dbReference type="PROSITE" id="PS50109"/>
    </source>
</evidence>
<dbReference type="Gene3D" id="3.30.565.10">
    <property type="entry name" value="Histidine kinase-like ATPase, C-terminal domain"/>
    <property type="match status" value="1"/>
</dbReference>
<organism evidence="9 10">
    <name type="scientific">Rufibacter radiotolerans</name>
    <dbReference type="NCBI Taxonomy" id="1379910"/>
    <lineage>
        <taxon>Bacteria</taxon>
        <taxon>Pseudomonadati</taxon>
        <taxon>Bacteroidota</taxon>
        <taxon>Cytophagia</taxon>
        <taxon>Cytophagales</taxon>
        <taxon>Hymenobacteraceae</taxon>
        <taxon>Rufibacter</taxon>
    </lineage>
</organism>
<dbReference type="Pfam" id="PF02518">
    <property type="entry name" value="HATPase_c"/>
    <property type="match status" value="1"/>
</dbReference>
<dbReference type="PANTHER" id="PTHR43304:SF1">
    <property type="entry name" value="PAC DOMAIN-CONTAINING PROTEIN"/>
    <property type="match status" value="1"/>
</dbReference>
<dbReference type="InterPro" id="IPR004358">
    <property type="entry name" value="Sig_transdc_His_kin-like_C"/>
</dbReference>
<dbReference type="InterPro" id="IPR035965">
    <property type="entry name" value="PAS-like_dom_sf"/>
</dbReference>
<evidence type="ECO:0000256" key="1">
    <source>
        <dbReference type="ARBA" id="ARBA00000085"/>
    </source>
</evidence>
<comment type="catalytic activity">
    <reaction evidence="1">
        <text>ATP + protein L-histidine = ADP + protein N-phospho-L-histidine.</text>
        <dbReference type="EC" id="2.7.13.3"/>
    </reaction>
</comment>
<evidence type="ECO:0000256" key="3">
    <source>
        <dbReference type="ARBA" id="ARBA00022553"/>
    </source>
</evidence>
<protein>
    <recommendedName>
        <fullName evidence="2">histidine kinase</fullName>
        <ecNumber evidence="2">2.7.13.3</ecNumber>
    </recommendedName>
</protein>
<accession>A0A0H4WB82</accession>
<dbReference type="InterPro" id="IPR005467">
    <property type="entry name" value="His_kinase_dom"/>
</dbReference>
<keyword evidence="10" id="KW-1185">Reference proteome</keyword>
<dbReference type="EMBL" id="CP010777">
    <property type="protein sequence ID" value="AKQ47771.1"/>
    <property type="molecule type" value="Genomic_DNA"/>
</dbReference>
<dbReference type="Pfam" id="PF00512">
    <property type="entry name" value="HisKA"/>
    <property type="match status" value="1"/>
</dbReference>
<dbReference type="AlphaFoldDB" id="A0A0H4WB82"/>
<dbReference type="CDD" id="cd00082">
    <property type="entry name" value="HisKA"/>
    <property type="match status" value="1"/>
</dbReference>
<dbReference type="PRINTS" id="PR00344">
    <property type="entry name" value="BCTRLSENSOR"/>
</dbReference>
<dbReference type="STRING" id="1379910.TH63_16065"/>
<dbReference type="InterPro" id="IPR052162">
    <property type="entry name" value="Sensor_kinase/Photoreceptor"/>
</dbReference>
<dbReference type="SUPFAM" id="SSF47384">
    <property type="entry name" value="Homodimeric domain of signal transducing histidine kinase"/>
    <property type="match status" value="1"/>
</dbReference>
<dbReference type="PANTHER" id="PTHR43304">
    <property type="entry name" value="PHYTOCHROME-LIKE PROTEIN CPH1"/>
    <property type="match status" value="1"/>
</dbReference>
<dbReference type="InterPro" id="IPR003018">
    <property type="entry name" value="GAF"/>
</dbReference>
<dbReference type="SMART" id="SM00387">
    <property type="entry name" value="HATPase_c"/>
    <property type="match status" value="1"/>
</dbReference>
<dbReference type="Gene3D" id="3.30.450.20">
    <property type="entry name" value="PAS domain"/>
    <property type="match status" value="2"/>
</dbReference>
<evidence type="ECO:0000256" key="4">
    <source>
        <dbReference type="ARBA" id="ARBA00022679"/>
    </source>
</evidence>
<dbReference type="PROSITE" id="PS50113">
    <property type="entry name" value="PAC"/>
    <property type="match status" value="1"/>
</dbReference>
<dbReference type="InterPro" id="IPR003594">
    <property type="entry name" value="HATPase_dom"/>
</dbReference>
<dbReference type="SUPFAM" id="SSF55874">
    <property type="entry name" value="ATPase domain of HSP90 chaperone/DNA topoisomerase II/histidine kinase"/>
    <property type="match status" value="1"/>
</dbReference>
<keyword evidence="4" id="KW-0808">Transferase</keyword>
<dbReference type="Gene3D" id="1.10.287.130">
    <property type="match status" value="1"/>
</dbReference>
<keyword evidence="5" id="KW-0418">Kinase</keyword>
<dbReference type="InterPro" id="IPR036890">
    <property type="entry name" value="HATPase_C_sf"/>
</dbReference>
<dbReference type="PROSITE" id="PS50109">
    <property type="entry name" value="HIS_KIN"/>
    <property type="match status" value="1"/>
</dbReference>
<dbReference type="Pfam" id="PF08448">
    <property type="entry name" value="PAS_4"/>
    <property type="match status" value="1"/>
</dbReference>
<dbReference type="InterPro" id="IPR000700">
    <property type="entry name" value="PAS-assoc_C"/>
</dbReference>
<evidence type="ECO:0000313" key="10">
    <source>
        <dbReference type="Proteomes" id="UP000036458"/>
    </source>
</evidence>
<dbReference type="KEGG" id="ruf:TH63_16065"/>
<dbReference type="GO" id="GO:0000155">
    <property type="term" value="F:phosphorelay sensor kinase activity"/>
    <property type="evidence" value="ECO:0007669"/>
    <property type="project" value="InterPro"/>
</dbReference>
<feature type="domain" description="PAC" evidence="8">
    <location>
        <begin position="396"/>
        <end position="451"/>
    </location>
</feature>
<dbReference type="Proteomes" id="UP000036458">
    <property type="component" value="Chromosome"/>
</dbReference>
<evidence type="ECO:0000259" key="8">
    <source>
        <dbReference type="PROSITE" id="PS50113"/>
    </source>
</evidence>
<keyword evidence="6" id="KW-0175">Coiled coil</keyword>
<dbReference type="InterPro" id="IPR013656">
    <property type="entry name" value="PAS_4"/>
</dbReference>
<dbReference type="InterPro" id="IPR003661">
    <property type="entry name" value="HisK_dim/P_dom"/>
</dbReference>
<evidence type="ECO:0000256" key="5">
    <source>
        <dbReference type="ARBA" id="ARBA00022777"/>
    </source>
</evidence>
<proteinExistence type="predicted"/>
<evidence type="ECO:0000313" key="9">
    <source>
        <dbReference type="EMBL" id="AKQ47771.1"/>
    </source>
</evidence>
<keyword evidence="3" id="KW-0597">Phosphoprotein</keyword>
<dbReference type="InterPro" id="IPR036097">
    <property type="entry name" value="HisK_dim/P_sf"/>
</dbReference>
<dbReference type="NCBIfam" id="TIGR00229">
    <property type="entry name" value="sensory_box"/>
    <property type="match status" value="1"/>
</dbReference>
<feature type="domain" description="Histidine kinase" evidence="7">
    <location>
        <begin position="469"/>
        <end position="684"/>
    </location>
</feature>
<dbReference type="Gene3D" id="3.30.450.40">
    <property type="match status" value="1"/>
</dbReference>
<dbReference type="SUPFAM" id="SSF55785">
    <property type="entry name" value="PYP-like sensor domain (PAS domain)"/>
    <property type="match status" value="2"/>
</dbReference>
<dbReference type="InterPro" id="IPR029016">
    <property type="entry name" value="GAF-like_dom_sf"/>
</dbReference>
<dbReference type="OrthoDB" id="9766459at2"/>
<dbReference type="PATRIC" id="fig|1379910.4.peg.3504"/>